<proteinExistence type="predicted"/>
<dbReference type="InterPro" id="IPR031304">
    <property type="entry name" value="SLT_2"/>
</dbReference>
<dbReference type="CDD" id="cd13399">
    <property type="entry name" value="Slt35-like"/>
    <property type="match status" value="1"/>
</dbReference>
<keyword evidence="5" id="KW-1185">Reference proteome</keyword>
<dbReference type="InterPro" id="IPR036366">
    <property type="entry name" value="PGBDSf"/>
</dbReference>
<dbReference type="InterPro" id="IPR002477">
    <property type="entry name" value="Peptidoglycan-bd-like"/>
</dbReference>
<evidence type="ECO:0000259" key="3">
    <source>
        <dbReference type="Pfam" id="PF13406"/>
    </source>
</evidence>
<dbReference type="SUPFAM" id="SSF47090">
    <property type="entry name" value="PGBD-like"/>
    <property type="match status" value="1"/>
</dbReference>
<feature type="domain" description="Peptidoglycan binding-like" evidence="2">
    <location>
        <begin position="372"/>
        <end position="427"/>
    </location>
</feature>
<evidence type="ECO:0000313" key="4">
    <source>
        <dbReference type="EMBL" id="SFM01648.1"/>
    </source>
</evidence>
<feature type="region of interest" description="Disordered" evidence="1">
    <location>
        <begin position="356"/>
        <end position="378"/>
    </location>
</feature>
<feature type="domain" description="Transglycosylase SLT" evidence="3">
    <location>
        <begin position="52"/>
        <end position="352"/>
    </location>
</feature>
<dbReference type="Pfam" id="PF01471">
    <property type="entry name" value="PG_binding_1"/>
    <property type="match status" value="1"/>
</dbReference>
<dbReference type="Proteomes" id="UP000199048">
    <property type="component" value="Unassembled WGS sequence"/>
</dbReference>
<gene>
    <name evidence="4" type="ORF">SAMN05192568_101697</name>
</gene>
<dbReference type="RefSeq" id="WP_092042427.1">
    <property type="nucleotide sequence ID" value="NZ_FOTK01000016.1"/>
</dbReference>
<accession>A0A1I4MEF6</accession>
<dbReference type="Gene3D" id="1.10.8.350">
    <property type="entry name" value="Bacterial muramidase"/>
    <property type="match status" value="1"/>
</dbReference>
<dbReference type="InterPro" id="IPR036365">
    <property type="entry name" value="PGBD-like_sf"/>
</dbReference>
<dbReference type="InterPro" id="IPR043426">
    <property type="entry name" value="MltB-like"/>
</dbReference>
<dbReference type="NCBIfam" id="TIGR02283">
    <property type="entry name" value="MltB_2"/>
    <property type="match status" value="1"/>
</dbReference>
<evidence type="ECO:0000256" key="1">
    <source>
        <dbReference type="SAM" id="MobiDB-lite"/>
    </source>
</evidence>
<feature type="compositionally biased region" description="Basic and acidic residues" evidence="1">
    <location>
        <begin position="363"/>
        <end position="378"/>
    </location>
</feature>
<protein>
    <submittedName>
        <fullName evidence="4">Lytic murein transglycosylase</fullName>
    </submittedName>
</protein>
<dbReference type="EMBL" id="FOTK01000016">
    <property type="protein sequence ID" value="SFM01648.1"/>
    <property type="molecule type" value="Genomic_DNA"/>
</dbReference>
<dbReference type="SUPFAM" id="SSF53955">
    <property type="entry name" value="Lysozyme-like"/>
    <property type="match status" value="1"/>
</dbReference>
<dbReference type="STRING" id="582667.SAMN05192568_101697"/>
<dbReference type="Pfam" id="PF13406">
    <property type="entry name" value="SLT_2"/>
    <property type="match status" value="1"/>
</dbReference>
<evidence type="ECO:0000259" key="2">
    <source>
        <dbReference type="Pfam" id="PF01471"/>
    </source>
</evidence>
<dbReference type="AlphaFoldDB" id="A0A1I4MEF6"/>
<evidence type="ECO:0000313" key="5">
    <source>
        <dbReference type="Proteomes" id="UP000199048"/>
    </source>
</evidence>
<dbReference type="GO" id="GO:0009253">
    <property type="term" value="P:peptidoglycan catabolic process"/>
    <property type="evidence" value="ECO:0007669"/>
    <property type="project" value="TreeGrafter"/>
</dbReference>
<dbReference type="PANTHER" id="PTHR30163">
    <property type="entry name" value="MEMBRANE-BOUND LYTIC MUREIN TRANSGLYCOSYLASE B"/>
    <property type="match status" value="1"/>
</dbReference>
<dbReference type="GO" id="GO:0008933">
    <property type="term" value="F:peptidoglycan lytic transglycosylase activity"/>
    <property type="evidence" value="ECO:0007669"/>
    <property type="project" value="TreeGrafter"/>
</dbReference>
<dbReference type="OrthoDB" id="9808544at2"/>
<name>A0A1I4MEF6_9HYPH</name>
<dbReference type="InterPro" id="IPR011970">
    <property type="entry name" value="MltB_2"/>
</dbReference>
<reference evidence="5" key="1">
    <citation type="submission" date="2016-10" db="EMBL/GenBank/DDBJ databases">
        <authorList>
            <person name="Varghese N."/>
            <person name="Submissions S."/>
        </authorList>
    </citation>
    <scope>NUCLEOTIDE SEQUENCE [LARGE SCALE GENOMIC DNA]</scope>
    <source>
        <strain evidence="5">BL36</strain>
    </source>
</reference>
<dbReference type="Gene3D" id="1.10.101.10">
    <property type="entry name" value="PGBD-like superfamily/PGBD"/>
    <property type="match status" value="1"/>
</dbReference>
<sequence length="432" mass="46314">MDDRIMSASPSQQGRHAGLRAFRLGIAALALAPGLAVGAPEAAAPSAPTPSFETCRTDLIAWATAHDVPQAVAQAQLGGLESDPDVLAATRNQGEFVRPIWDYIEASITPARIEAGQRKLAELATPLAAIEAKYGIDRYTLVAFWGVESTYGTVLDNLSVVKPVVRSLATLSCGDPARAAYWRDELTAALQILARDEAPLDRMPNGLTGSWAGAMGHTQFMPTVYQQHAVDFDGDGKRDIWTSATDALASTANYLRGHGWRPGEGWGYEVVLPEGFDAALADETTPRSLAAWRDLGVKPTQNRPIPDEAAQATLILPAGIRGPAFLLRPNFAVILRYNTALAYALTVAQLSDRLRGDPGLSRDWPRGDRPLTGDERRDLQTRLTERGYATGGVDGKIGPKTRAALRAYQGSQGLPADGYADAALLERIRAAP</sequence>
<dbReference type="Gene3D" id="1.10.530.10">
    <property type="match status" value="1"/>
</dbReference>
<dbReference type="PANTHER" id="PTHR30163:SF8">
    <property type="entry name" value="LYTIC MUREIN TRANSGLYCOSYLASE"/>
    <property type="match status" value="1"/>
</dbReference>
<dbReference type="InterPro" id="IPR023346">
    <property type="entry name" value="Lysozyme-like_dom_sf"/>
</dbReference>
<organism evidence="4 5">
    <name type="scientific">Methylobacterium pseudosasicola</name>
    <dbReference type="NCBI Taxonomy" id="582667"/>
    <lineage>
        <taxon>Bacteria</taxon>
        <taxon>Pseudomonadati</taxon>
        <taxon>Pseudomonadota</taxon>
        <taxon>Alphaproteobacteria</taxon>
        <taxon>Hyphomicrobiales</taxon>
        <taxon>Methylobacteriaceae</taxon>
        <taxon>Methylobacterium</taxon>
    </lineage>
</organism>